<dbReference type="RefSeq" id="WP_160856458.1">
    <property type="nucleotide sequence ID" value="NZ_WUWG01000008.1"/>
</dbReference>
<evidence type="ECO:0000313" key="2">
    <source>
        <dbReference type="EMBL" id="MXU66787.1"/>
    </source>
</evidence>
<dbReference type="AlphaFoldDB" id="A0A6B0TQ61"/>
<evidence type="ECO:0000313" key="3">
    <source>
        <dbReference type="Proteomes" id="UP000436016"/>
    </source>
</evidence>
<protein>
    <submittedName>
        <fullName evidence="2">Uncharacterized protein</fullName>
    </submittedName>
</protein>
<gene>
    <name evidence="2" type="ORF">GSH16_15160</name>
</gene>
<proteinExistence type="predicted"/>
<dbReference type="EMBL" id="WUWG01000008">
    <property type="protein sequence ID" value="MXU66787.1"/>
    <property type="molecule type" value="Genomic_DNA"/>
</dbReference>
<keyword evidence="3" id="KW-1185">Reference proteome</keyword>
<reference evidence="2 3" key="1">
    <citation type="submission" date="2019-12" db="EMBL/GenBank/DDBJ databases">
        <title>Strain KN286 was isolated from seawater, which was collected from Caroline Seamount in the tropical western Pacific.</title>
        <authorList>
            <person name="Wang Q."/>
        </authorList>
    </citation>
    <scope>NUCLEOTIDE SEQUENCE [LARGE SCALE GENOMIC DNA]</scope>
    <source>
        <strain evidence="2 3">KN286</strain>
    </source>
</reference>
<feature type="signal peptide" evidence="1">
    <location>
        <begin position="1"/>
        <end position="22"/>
    </location>
</feature>
<feature type="chain" id="PRO_5025479590" evidence="1">
    <location>
        <begin position="23"/>
        <end position="82"/>
    </location>
</feature>
<name>A0A6B0TQ61_9RHOB</name>
<keyword evidence="1" id="KW-0732">Signal</keyword>
<organism evidence="2 3">
    <name type="scientific">Oceanomicrobium pacificus</name>
    <dbReference type="NCBI Taxonomy" id="2692916"/>
    <lineage>
        <taxon>Bacteria</taxon>
        <taxon>Pseudomonadati</taxon>
        <taxon>Pseudomonadota</taxon>
        <taxon>Alphaproteobacteria</taxon>
        <taxon>Rhodobacterales</taxon>
        <taxon>Paracoccaceae</taxon>
        <taxon>Oceanomicrobium</taxon>
    </lineage>
</organism>
<accession>A0A6B0TQ61</accession>
<dbReference type="Proteomes" id="UP000436016">
    <property type="component" value="Unassembled WGS sequence"/>
</dbReference>
<sequence>MRKNFLLAGTVAATLIPAAIFAEQKPATDACHAAAEAANAVALHMDENGHCVVVAKSSRSAVTAEPAGYPDRMPAMVVNVGF</sequence>
<evidence type="ECO:0000256" key="1">
    <source>
        <dbReference type="SAM" id="SignalP"/>
    </source>
</evidence>
<comment type="caution">
    <text evidence="2">The sequence shown here is derived from an EMBL/GenBank/DDBJ whole genome shotgun (WGS) entry which is preliminary data.</text>
</comment>